<keyword evidence="1" id="KW-0812">Transmembrane</keyword>
<organism evidence="3 4">
    <name type="scientific">Treponema porcinum</name>
    <dbReference type="NCBI Taxonomy" id="261392"/>
    <lineage>
        <taxon>Bacteria</taxon>
        <taxon>Pseudomonadati</taxon>
        <taxon>Spirochaetota</taxon>
        <taxon>Spirochaetia</taxon>
        <taxon>Spirochaetales</taxon>
        <taxon>Treponemataceae</taxon>
        <taxon>Treponema</taxon>
    </lineage>
</organism>
<gene>
    <name evidence="3" type="ORF">SAMN02745149_00110</name>
</gene>
<dbReference type="GO" id="GO:0043164">
    <property type="term" value="P:Gram-negative-bacterium-type cell wall biogenesis"/>
    <property type="evidence" value="ECO:0007669"/>
    <property type="project" value="TreeGrafter"/>
</dbReference>
<protein>
    <submittedName>
        <fullName evidence="3">Uncharacterized SAM-binding protein YcdF, DUF218 family</fullName>
    </submittedName>
</protein>
<dbReference type="EMBL" id="FUWG01000002">
    <property type="protein sequence ID" value="SJZ29608.1"/>
    <property type="molecule type" value="Genomic_DNA"/>
</dbReference>
<keyword evidence="4" id="KW-1185">Reference proteome</keyword>
<dbReference type="CDD" id="cd06259">
    <property type="entry name" value="YdcF-like"/>
    <property type="match status" value="1"/>
</dbReference>
<evidence type="ECO:0000313" key="3">
    <source>
        <dbReference type="EMBL" id="SJZ29608.1"/>
    </source>
</evidence>
<dbReference type="GeneID" id="78315434"/>
<evidence type="ECO:0000256" key="1">
    <source>
        <dbReference type="SAM" id="Phobius"/>
    </source>
</evidence>
<dbReference type="InterPro" id="IPR003848">
    <property type="entry name" value="DUF218"/>
</dbReference>
<proteinExistence type="predicted"/>
<dbReference type="OrthoDB" id="9782395at2"/>
<dbReference type="PANTHER" id="PTHR30336">
    <property type="entry name" value="INNER MEMBRANE PROTEIN, PROBABLE PERMEASE"/>
    <property type="match status" value="1"/>
</dbReference>
<dbReference type="PANTHER" id="PTHR30336:SF4">
    <property type="entry name" value="ENVELOPE BIOGENESIS FACTOR ELYC"/>
    <property type="match status" value="1"/>
</dbReference>
<accession>A0A1T4JHK2</accession>
<reference evidence="3 4" key="1">
    <citation type="submission" date="2017-02" db="EMBL/GenBank/DDBJ databases">
        <authorList>
            <person name="Peterson S.W."/>
        </authorList>
    </citation>
    <scope>NUCLEOTIDE SEQUENCE [LARGE SCALE GENOMIC DNA]</scope>
    <source>
        <strain evidence="3 4">ATCC BAA-908</strain>
    </source>
</reference>
<evidence type="ECO:0000259" key="2">
    <source>
        <dbReference type="Pfam" id="PF02698"/>
    </source>
</evidence>
<dbReference type="Pfam" id="PF02698">
    <property type="entry name" value="DUF218"/>
    <property type="match status" value="1"/>
</dbReference>
<dbReference type="AlphaFoldDB" id="A0A1T4JHK2"/>
<keyword evidence="1" id="KW-1133">Transmembrane helix</keyword>
<feature type="transmembrane region" description="Helical" evidence="1">
    <location>
        <begin position="33"/>
        <end position="52"/>
    </location>
</feature>
<dbReference type="GO" id="GO:0005886">
    <property type="term" value="C:plasma membrane"/>
    <property type="evidence" value="ECO:0007669"/>
    <property type="project" value="TreeGrafter"/>
</dbReference>
<name>A0A1T4JHK2_TREPO</name>
<sequence>MASIICLVIAILSNIYFIALQIASPGTLAGTFFSFSSVWFWISVVCIILFIFRKHHFWKNLSRKVKNFVLVIVSAGAIISFINLMFITHPRLVTGSEKVKYVIVLGGGITKDAELTTSVKARILHAADYLKKHPEAIAVVTGGKGRFSPCPESDVLKPALCAHGIEENRVLAENMAKDTIQNFEYSAALLAEHQNVPVSEILSAPVTVITSDFHIARAERLASRMGFTDVYGTASKTPLLFVPTSYAREICSYIKLNLRILLTGKPQKIE</sequence>
<dbReference type="RefSeq" id="WP_078932031.1">
    <property type="nucleotide sequence ID" value="NZ_FUWG01000002.1"/>
</dbReference>
<dbReference type="GO" id="GO:0000270">
    <property type="term" value="P:peptidoglycan metabolic process"/>
    <property type="evidence" value="ECO:0007669"/>
    <property type="project" value="TreeGrafter"/>
</dbReference>
<dbReference type="InterPro" id="IPR014729">
    <property type="entry name" value="Rossmann-like_a/b/a_fold"/>
</dbReference>
<feature type="transmembrane region" description="Helical" evidence="1">
    <location>
        <begin position="68"/>
        <end position="87"/>
    </location>
</feature>
<dbReference type="InterPro" id="IPR051599">
    <property type="entry name" value="Cell_Envelope_Assoc"/>
</dbReference>
<feature type="domain" description="DUF218" evidence="2">
    <location>
        <begin position="101"/>
        <end position="240"/>
    </location>
</feature>
<dbReference type="Gene3D" id="3.40.50.620">
    <property type="entry name" value="HUPs"/>
    <property type="match status" value="1"/>
</dbReference>
<dbReference type="Proteomes" id="UP000190423">
    <property type="component" value="Unassembled WGS sequence"/>
</dbReference>
<keyword evidence="1" id="KW-0472">Membrane</keyword>
<evidence type="ECO:0000313" key="4">
    <source>
        <dbReference type="Proteomes" id="UP000190423"/>
    </source>
</evidence>